<evidence type="ECO:0000313" key="2">
    <source>
        <dbReference type="EMBL" id="RBP46390.1"/>
    </source>
</evidence>
<protein>
    <submittedName>
        <fullName evidence="2">Uncharacterized protein</fullName>
    </submittedName>
</protein>
<feature type="transmembrane region" description="Helical" evidence="1">
    <location>
        <begin position="62"/>
        <end position="82"/>
    </location>
</feature>
<name>A0A366HRT3_9BACT</name>
<dbReference type="AlphaFoldDB" id="A0A366HRT3"/>
<keyword evidence="1" id="KW-0812">Transmembrane</keyword>
<reference evidence="2 3" key="1">
    <citation type="submission" date="2018-06" db="EMBL/GenBank/DDBJ databases">
        <title>Genomic Encyclopedia of Type Strains, Phase IV (KMG-IV): sequencing the most valuable type-strain genomes for metagenomic binning, comparative biology and taxonomic classification.</title>
        <authorList>
            <person name="Goeker M."/>
        </authorList>
    </citation>
    <scope>NUCLEOTIDE SEQUENCE [LARGE SCALE GENOMIC DNA]</scope>
    <source>
        <strain evidence="2 3">DSM 25532</strain>
    </source>
</reference>
<evidence type="ECO:0000313" key="3">
    <source>
        <dbReference type="Proteomes" id="UP000253426"/>
    </source>
</evidence>
<dbReference type="EMBL" id="QNRR01000002">
    <property type="protein sequence ID" value="RBP46390.1"/>
    <property type="molecule type" value="Genomic_DNA"/>
</dbReference>
<keyword evidence="1" id="KW-1133">Transmembrane helix</keyword>
<gene>
    <name evidence="2" type="ORF">DES53_102781</name>
</gene>
<keyword evidence="1" id="KW-0472">Membrane</keyword>
<evidence type="ECO:0000256" key="1">
    <source>
        <dbReference type="SAM" id="Phobius"/>
    </source>
</evidence>
<dbReference type="Proteomes" id="UP000253426">
    <property type="component" value="Unassembled WGS sequence"/>
</dbReference>
<comment type="caution">
    <text evidence="2">The sequence shown here is derived from an EMBL/GenBank/DDBJ whole genome shotgun (WGS) entry which is preliminary data.</text>
</comment>
<organism evidence="2 3">
    <name type="scientific">Roseimicrobium gellanilyticum</name>
    <dbReference type="NCBI Taxonomy" id="748857"/>
    <lineage>
        <taxon>Bacteria</taxon>
        <taxon>Pseudomonadati</taxon>
        <taxon>Verrucomicrobiota</taxon>
        <taxon>Verrucomicrobiia</taxon>
        <taxon>Verrucomicrobiales</taxon>
        <taxon>Verrucomicrobiaceae</taxon>
        <taxon>Roseimicrobium</taxon>
    </lineage>
</organism>
<proteinExistence type="predicted"/>
<keyword evidence="3" id="KW-1185">Reference proteome</keyword>
<accession>A0A366HRT3</accession>
<sequence length="84" mass="8797">MVEVNITDTTVATVGGVAVVGPCLVFGESCSVGAATYQEGYIIVSAGAGTKALPYTRMQTEAIPWVLCLSFVLGLLWARFGLVR</sequence>